<protein>
    <recommendedName>
        <fullName evidence="2">Glycosyl transferase family 1 domain-containing protein</fullName>
    </recommendedName>
</protein>
<dbReference type="Gene3D" id="3.40.50.2000">
    <property type="entry name" value="Glycogen Phosphorylase B"/>
    <property type="match status" value="2"/>
</dbReference>
<dbReference type="InterPro" id="IPR001296">
    <property type="entry name" value="Glyco_trans_1"/>
</dbReference>
<feature type="non-terminal residue" evidence="3">
    <location>
        <position position="238"/>
    </location>
</feature>
<evidence type="ECO:0000259" key="2">
    <source>
        <dbReference type="Pfam" id="PF00534"/>
    </source>
</evidence>
<gene>
    <name evidence="3" type="ORF">METZ01_LOCUS489323</name>
</gene>
<accession>A0A383CWT6</accession>
<sequence length="238" mass="27172">IVITEHWSAYHLNFGVKKDLNRIRRIFNNNVTWITVSEALKVDLMKFSGNMTINAFVVANIVDLGTFTYLQQEKQNHFFMLSYWKKPKNPFLILSVFKYFLKQNPGIKLRIGGFGPQEEQIINYIEKMKLGQSVEYLGSLKPEEIAQEMNKAMAFLHCSEYETFSVVCAEALSCGTPVIASAVGGLIEIIEESNGILVNENTETNWLKALSLFINSRDNYNSQVIHNKTINKFSESQV</sequence>
<dbReference type="GO" id="GO:0009103">
    <property type="term" value="P:lipopolysaccharide biosynthetic process"/>
    <property type="evidence" value="ECO:0007669"/>
    <property type="project" value="TreeGrafter"/>
</dbReference>
<dbReference type="CDD" id="cd03801">
    <property type="entry name" value="GT4_PimA-like"/>
    <property type="match status" value="1"/>
</dbReference>
<keyword evidence="1" id="KW-0808">Transferase</keyword>
<evidence type="ECO:0000313" key="3">
    <source>
        <dbReference type="EMBL" id="SVE36469.1"/>
    </source>
</evidence>
<feature type="domain" description="Glycosyl transferase family 1" evidence="2">
    <location>
        <begin position="71"/>
        <end position="221"/>
    </location>
</feature>
<name>A0A383CWT6_9ZZZZ</name>
<dbReference type="SUPFAM" id="SSF53756">
    <property type="entry name" value="UDP-Glycosyltransferase/glycogen phosphorylase"/>
    <property type="match status" value="1"/>
</dbReference>
<evidence type="ECO:0000256" key="1">
    <source>
        <dbReference type="ARBA" id="ARBA00022679"/>
    </source>
</evidence>
<dbReference type="GO" id="GO:0016757">
    <property type="term" value="F:glycosyltransferase activity"/>
    <property type="evidence" value="ECO:0007669"/>
    <property type="project" value="InterPro"/>
</dbReference>
<dbReference type="Pfam" id="PF00534">
    <property type="entry name" value="Glycos_transf_1"/>
    <property type="match status" value="1"/>
</dbReference>
<proteinExistence type="predicted"/>
<dbReference type="PANTHER" id="PTHR46401:SF2">
    <property type="entry name" value="GLYCOSYLTRANSFERASE WBBK-RELATED"/>
    <property type="match status" value="1"/>
</dbReference>
<dbReference type="PANTHER" id="PTHR46401">
    <property type="entry name" value="GLYCOSYLTRANSFERASE WBBK-RELATED"/>
    <property type="match status" value="1"/>
</dbReference>
<organism evidence="3">
    <name type="scientific">marine metagenome</name>
    <dbReference type="NCBI Taxonomy" id="408172"/>
    <lineage>
        <taxon>unclassified sequences</taxon>
        <taxon>metagenomes</taxon>
        <taxon>ecological metagenomes</taxon>
    </lineage>
</organism>
<dbReference type="EMBL" id="UINC01212237">
    <property type="protein sequence ID" value="SVE36469.1"/>
    <property type="molecule type" value="Genomic_DNA"/>
</dbReference>
<feature type="non-terminal residue" evidence="3">
    <location>
        <position position="1"/>
    </location>
</feature>
<dbReference type="AlphaFoldDB" id="A0A383CWT6"/>
<reference evidence="3" key="1">
    <citation type="submission" date="2018-05" db="EMBL/GenBank/DDBJ databases">
        <authorList>
            <person name="Lanie J.A."/>
            <person name="Ng W.-L."/>
            <person name="Kazmierczak K.M."/>
            <person name="Andrzejewski T.M."/>
            <person name="Davidsen T.M."/>
            <person name="Wayne K.J."/>
            <person name="Tettelin H."/>
            <person name="Glass J.I."/>
            <person name="Rusch D."/>
            <person name="Podicherti R."/>
            <person name="Tsui H.-C.T."/>
            <person name="Winkler M.E."/>
        </authorList>
    </citation>
    <scope>NUCLEOTIDE SEQUENCE</scope>
</reference>